<comment type="caution">
    <text evidence="2">The sequence shown here is derived from an EMBL/GenBank/DDBJ whole genome shotgun (WGS) entry which is preliminary data.</text>
</comment>
<organism evidence="2 3">
    <name type="scientific">Portunus trituberculatus</name>
    <name type="common">Swimming crab</name>
    <name type="synonym">Neptunus trituberculatus</name>
    <dbReference type="NCBI Taxonomy" id="210409"/>
    <lineage>
        <taxon>Eukaryota</taxon>
        <taxon>Metazoa</taxon>
        <taxon>Ecdysozoa</taxon>
        <taxon>Arthropoda</taxon>
        <taxon>Crustacea</taxon>
        <taxon>Multicrustacea</taxon>
        <taxon>Malacostraca</taxon>
        <taxon>Eumalacostraca</taxon>
        <taxon>Eucarida</taxon>
        <taxon>Decapoda</taxon>
        <taxon>Pleocyemata</taxon>
        <taxon>Brachyura</taxon>
        <taxon>Eubrachyura</taxon>
        <taxon>Portunoidea</taxon>
        <taxon>Portunidae</taxon>
        <taxon>Portuninae</taxon>
        <taxon>Portunus</taxon>
    </lineage>
</organism>
<feature type="coiled-coil region" evidence="1">
    <location>
        <begin position="31"/>
        <end position="58"/>
    </location>
</feature>
<dbReference type="EMBL" id="VSRR010003271">
    <property type="protein sequence ID" value="MPC35420.1"/>
    <property type="molecule type" value="Genomic_DNA"/>
</dbReference>
<accession>A0A5B7ELI9</accession>
<evidence type="ECO:0000313" key="3">
    <source>
        <dbReference type="Proteomes" id="UP000324222"/>
    </source>
</evidence>
<proteinExistence type="predicted"/>
<gene>
    <name evidence="2" type="ORF">E2C01_028842</name>
</gene>
<keyword evidence="1" id="KW-0175">Coiled coil</keyword>
<protein>
    <submittedName>
        <fullName evidence="2">Uncharacterized protein</fullName>
    </submittedName>
</protein>
<keyword evidence="3" id="KW-1185">Reference proteome</keyword>
<evidence type="ECO:0000256" key="1">
    <source>
        <dbReference type="SAM" id="Coils"/>
    </source>
</evidence>
<name>A0A5B7ELI9_PORTR</name>
<sequence>MFCDAENSELTRCLTWTPGAPAGLQFKEDEFNRRLKERVEEEEEKEQLMRNINGARDTILTPVVDTSSTKDSHVIHDVCDDVPGWPFLRLPVALSSFPLFLPAPPLPFLLSLHMITVAHENPEQTGTGASSGELHTGYAKTVKGGTRGMRRGWKCWGMMRE</sequence>
<dbReference type="AlphaFoldDB" id="A0A5B7ELI9"/>
<reference evidence="2 3" key="1">
    <citation type="submission" date="2019-05" db="EMBL/GenBank/DDBJ databases">
        <title>Another draft genome of Portunus trituberculatus and its Hox gene families provides insights of decapod evolution.</title>
        <authorList>
            <person name="Jeong J.-H."/>
            <person name="Song I."/>
            <person name="Kim S."/>
            <person name="Choi T."/>
            <person name="Kim D."/>
            <person name="Ryu S."/>
            <person name="Kim W."/>
        </authorList>
    </citation>
    <scope>NUCLEOTIDE SEQUENCE [LARGE SCALE GENOMIC DNA]</scope>
    <source>
        <tissue evidence="2">Muscle</tissue>
    </source>
</reference>
<evidence type="ECO:0000313" key="2">
    <source>
        <dbReference type="EMBL" id="MPC35420.1"/>
    </source>
</evidence>
<dbReference type="Proteomes" id="UP000324222">
    <property type="component" value="Unassembled WGS sequence"/>
</dbReference>